<organism evidence="2 3">
    <name type="scientific">Rhododendron simsii</name>
    <name type="common">Sims's rhododendron</name>
    <dbReference type="NCBI Taxonomy" id="118357"/>
    <lineage>
        <taxon>Eukaryota</taxon>
        <taxon>Viridiplantae</taxon>
        <taxon>Streptophyta</taxon>
        <taxon>Embryophyta</taxon>
        <taxon>Tracheophyta</taxon>
        <taxon>Spermatophyta</taxon>
        <taxon>Magnoliopsida</taxon>
        <taxon>eudicotyledons</taxon>
        <taxon>Gunneridae</taxon>
        <taxon>Pentapetalae</taxon>
        <taxon>asterids</taxon>
        <taxon>Ericales</taxon>
        <taxon>Ericaceae</taxon>
        <taxon>Ericoideae</taxon>
        <taxon>Rhodoreae</taxon>
        <taxon>Rhododendron</taxon>
    </lineage>
</organism>
<gene>
    <name evidence="2" type="ORF">RHSIM_RhsimUnG0235500</name>
</gene>
<dbReference type="AlphaFoldDB" id="A0A834FTD8"/>
<reference evidence="2" key="1">
    <citation type="submission" date="2019-11" db="EMBL/GenBank/DDBJ databases">
        <authorList>
            <person name="Liu Y."/>
            <person name="Hou J."/>
            <person name="Li T.-Q."/>
            <person name="Guan C.-H."/>
            <person name="Wu X."/>
            <person name="Wu H.-Z."/>
            <person name="Ling F."/>
            <person name="Zhang R."/>
            <person name="Shi X.-G."/>
            <person name="Ren J.-P."/>
            <person name="Chen E.-F."/>
            <person name="Sun J.-M."/>
        </authorList>
    </citation>
    <scope>NUCLEOTIDE SEQUENCE</scope>
    <source>
        <strain evidence="2">Adult_tree_wgs_1</strain>
        <tissue evidence="2">Leaves</tissue>
    </source>
</reference>
<keyword evidence="3" id="KW-1185">Reference proteome</keyword>
<sequence length="132" mass="15327">MCVASCYFHSFSSFDVFELDSFTIEVFELGLCITPYKEPKSRKTPYALLSLRMERFTRPSSKFLKSPAHPSGYRLSKLRASRVAEELRPDDEEKMGGNASSESDGEDDEPFMGEEEREEWRRKIREVVNKNQ</sequence>
<proteinExistence type="predicted"/>
<feature type="compositionally biased region" description="Acidic residues" evidence="1">
    <location>
        <begin position="103"/>
        <end position="117"/>
    </location>
</feature>
<evidence type="ECO:0000256" key="1">
    <source>
        <dbReference type="SAM" id="MobiDB-lite"/>
    </source>
</evidence>
<dbReference type="EMBL" id="WJXA01000517">
    <property type="protein sequence ID" value="KAF7112377.1"/>
    <property type="molecule type" value="Genomic_DNA"/>
</dbReference>
<name>A0A834FTD8_RHOSS</name>
<protein>
    <submittedName>
        <fullName evidence="2">Uncharacterized protein</fullName>
    </submittedName>
</protein>
<comment type="caution">
    <text evidence="2">The sequence shown here is derived from an EMBL/GenBank/DDBJ whole genome shotgun (WGS) entry which is preliminary data.</text>
</comment>
<evidence type="ECO:0000313" key="2">
    <source>
        <dbReference type="EMBL" id="KAF7112377.1"/>
    </source>
</evidence>
<dbReference type="Proteomes" id="UP000626092">
    <property type="component" value="Unassembled WGS sequence"/>
</dbReference>
<feature type="region of interest" description="Disordered" evidence="1">
    <location>
        <begin position="62"/>
        <end position="120"/>
    </location>
</feature>
<accession>A0A834FTD8</accession>
<evidence type="ECO:0000313" key="3">
    <source>
        <dbReference type="Proteomes" id="UP000626092"/>
    </source>
</evidence>